<dbReference type="PIRSF" id="PIRSF037375">
    <property type="entry name" value="Autotrns_EstA"/>
    <property type="match status" value="1"/>
</dbReference>
<keyword evidence="7" id="KW-1185">Reference proteome</keyword>
<feature type="signal peptide" evidence="4">
    <location>
        <begin position="1"/>
        <end position="24"/>
    </location>
</feature>
<dbReference type="SMART" id="SM00869">
    <property type="entry name" value="Autotransporter"/>
    <property type="match status" value="1"/>
</dbReference>
<feature type="chain" id="PRO_5030027819" evidence="4">
    <location>
        <begin position="25"/>
        <end position="646"/>
    </location>
</feature>
<keyword evidence="2 4" id="KW-0732">Signal</keyword>
<dbReference type="InterPro" id="IPR048099">
    <property type="entry name" value="Esterase_EstP/EstA"/>
</dbReference>
<dbReference type="SUPFAM" id="SSF52266">
    <property type="entry name" value="SGNH hydrolase"/>
    <property type="match status" value="1"/>
</dbReference>
<evidence type="ECO:0000256" key="2">
    <source>
        <dbReference type="ARBA" id="ARBA00022729"/>
    </source>
</evidence>
<dbReference type="InterPro" id="IPR001087">
    <property type="entry name" value="GDSL"/>
</dbReference>
<dbReference type="InterPro" id="IPR006315">
    <property type="entry name" value="OM_autotransptr_brl_dom"/>
</dbReference>
<dbReference type="AlphaFoldDB" id="A0A1H2P1M2"/>
<dbReference type="Gene3D" id="2.40.128.130">
    <property type="entry name" value="Autotransporter beta-domain"/>
    <property type="match status" value="1"/>
</dbReference>
<dbReference type="Pfam" id="PF00657">
    <property type="entry name" value="Lipase_GDSL"/>
    <property type="match status" value="1"/>
</dbReference>
<feature type="domain" description="Autotransporter" evidence="5">
    <location>
        <begin position="364"/>
        <end position="646"/>
    </location>
</feature>
<dbReference type="InterPro" id="IPR036514">
    <property type="entry name" value="SGNH_hydro_sf"/>
</dbReference>
<evidence type="ECO:0000256" key="4">
    <source>
        <dbReference type="SAM" id="SignalP"/>
    </source>
</evidence>
<dbReference type="OrthoDB" id="5292073at2"/>
<dbReference type="PROSITE" id="PS51208">
    <property type="entry name" value="AUTOTRANSPORTER"/>
    <property type="match status" value="1"/>
</dbReference>
<dbReference type="InterPro" id="IPR008265">
    <property type="entry name" value="Lipase_GDSL_AS"/>
</dbReference>
<sequence>MLRPPFFVPLAGCLLSLACSQAIAGPSPYSTMVVFGDSLADAGQFPDAAGPAGGSLRFTNRTGPTYLNNGTENFALVSSTLLGAKLGVAPNDLNASTSVVRAAQGLPDGNNWAVGGYRTDNILDSITSVSNTAIPPGNPGAGTVLRSRDGYLPANGGRADPSALYFLSGGGNDFLQGLVQSPTQAVAAGGRLADSAQALQQAGARYIMVWMLPDLGLTPAINGTPSQAASSALSGVFNQALVQRLAQVDAQIIPLNIPLLLNETFADPARFGLATGQNLTGTCFSGNGCTANPVYGIGGTNPDPSKLIYNDSVHPTEAGQRLIADCAYSLLAAPWEVTLLPEMAHGTLRAHQDELRNQWQADSGNWQAVGQWRAIVAGGGQHLDFDEQSSGAKGDGSGYNLNIGGSYRLNEAWRVGVAAGFYRQTLEAGASDSDYKLNSYIGTAFAQYQQNHWWVDAALSAGKLDFDSLKRRFALGVSEGAEKGDTDGWLWALSGRVGYDIAQPGSEWHLSPFISADYARIEVQGYAEKDSRSTALTFDDQQRDSKRLGVGLQGSYRLTPHTQVFGEVAHEHEFENDTQRVNIALNSVPGIDFKLDGYTPRSNSDRLSLGVSHKLTKELALNAAYNVRKDDSLTQQGVSVGVTLDF</sequence>
<accession>A0A1H2P1M2</accession>
<feature type="active site" description="Nucleophile" evidence="3">
    <location>
        <position position="38"/>
    </location>
</feature>
<dbReference type="PANTHER" id="PTHR45642">
    <property type="entry name" value="GDSL ESTERASE/LIPASE EXL3"/>
    <property type="match status" value="1"/>
</dbReference>
<dbReference type="InterPro" id="IPR005546">
    <property type="entry name" value="Autotransporte_beta"/>
</dbReference>
<feature type="active site" evidence="3">
    <location>
        <position position="311"/>
    </location>
</feature>
<dbReference type="CDD" id="cd01847">
    <property type="entry name" value="Triacylglycerol_lipase_like"/>
    <property type="match status" value="1"/>
</dbReference>
<comment type="similarity">
    <text evidence="1">Belongs to the 'GDSL' lipolytic enzyme family.</text>
</comment>
<dbReference type="STRING" id="46679.SAMN05216202_5227"/>
<dbReference type="GO" id="GO:0019867">
    <property type="term" value="C:outer membrane"/>
    <property type="evidence" value="ECO:0007669"/>
    <property type="project" value="InterPro"/>
</dbReference>
<reference evidence="7" key="1">
    <citation type="submission" date="2016-10" db="EMBL/GenBank/DDBJ databases">
        <authorList>
            <person name="Varghese N."/>
            <person name="Submissions S."/>
        </authorList>
    </citation>
    <scope>NUCLEOTIDE SEQUENCE [LARGE SCALE GENOMIC DNA]</scope>
    <source>
        <strain evidence="7">LMG 2223</strain>
    </source>
</reference>
<proteinExistence type="inferred from homology"/>
<dbReference type="GO" id="GO:0006629">
    <property type="term" value="P:lipid metabolic process"/>
    <property type="evidence" value="ECO:0007669"/>
    <property type="project" value="InterPro"/>
</dbReference>
<dbReference type="NCBIfam" id="TIGR01414">
    <property type="entry name" value="autotrans_barl"/>
    <property type="match status" value="1"/>
</dbReference>
<evidence type="ECO:0000259" key="5">
    <source>
        <dbReference type="PROSITE" id="PS51208"/>
    </source>
</evidence>
<dbReference type="PROSITE" id="PS51257">
    <property type="entry name" value="PROKAR_LIPOPROTEIN"/>
    <property type="match status" value="1"/>
</dbReference>
<dbReference type="PANTHER" id="PTHR45642:SF139">
    <property type="entry name" value="SGNH HYDROLASE-TYPE ESTERASE DOMAIN-CONTAINING PROTEIN"/>
    <property type="match status" value="1"/>
</dbReference>
<dbReference type="EMBL" id="LT629802">
    <property type="protein sequence ID" value="SDV11291.1"/>
    <property type="molecule type" value="Genomic_DNA"/>
</dbReference>
<protein>
    <submittedName>
        <fullName evidence="6">Outer membrane lipase/esterase</fullName>
    </submittedName>
</protein>
<dbReference type="Gene3D" id="3.40.50.1110">
    <property type="entry name" value="SGNH hydrolase"/>
    <property type="match status" value="1"/>
</dbReference>
<dbReference type="GO" id="GO:0016298">
    <property type="term" value="F:lipase activity"/>
    <property type="evidence" value="ECO:0007669"/>
    <property type="project" value="InterPro"/>
</dbReference>
<dbReference type="Pfam" id="PF03797">
    <property type="entry name" value="Autotransporter"/>
    <property type="match status" value="1"/>
</dbReference>
<dbReference type="NCBIfam" id="NF041609">
    <property type="entry name" value="esterase_EstP"/>
    <property type="match status" value="1"/>
</dbReference>
<dbReference type="PROSITE" id="PS01098">
    <property type="entry name" value="LIPASE_GDSL_SER"/>
    <property type="match status" value="1"/>
</dbReference>
<dbReference type="Proteomes" id="UP000198600">
    <property type="component" value="Chromosome I"/>
</dbReference>
<feature type="active site" evidence="3">
    <location>
        <position position="314"/>
    </location>
</feature>
<dbReference type="InterPro" id="IPR017186">
    <property type="entry name" value="Lipase_autotranspt_EstA"/>
</dbReference>
<evidence type="ECO:0000256" key="1">
    <source>
        <dbReference type="ARBA" id="ARBA00008668"/>
    </source>
</evidence>
<dbReference type="InterPro" id="IPR036709">
    <property type="entry name" value="Autotransporte_beta_dom_sf"/>
</dbReference>
<evidence type="ECO:0000313" key="7">
    <source>
        <dbReference type="Proteomes" id="UP000198600"/>
    </source>
</evidence>
<evidence type="ECO:0000256" key="3">
    <source>
        <dbReference type="PIRSR" id="PIRSR037375-1"/>
    </source>
</evidence>
<dbReference type="SUPFAM" id="SSF103515">
    <property type="entry name" value="Autotransporter"/>
    <property type="match status" value="1"/>
</dbReference>
<gene>
    <name evidence="6" type="ORF">SAMN05216202_5227</name>
</gene>
<name>A0A1H2P1M2_9PSED</name>
<dbReference type="RefSeq" id="WP_084379522.1">
    <property type="nucleotide sequence ID" value="NZ_LS483433.1"/>
</dbReference>
<evidence type="ECO:0000313" key="6">
    <source>
        <dbReference type="EMBL" id="SDV11291.1"/>
    </source>
</evidence>
<organism evidence="6 7">
    <name type="scientific">Pseudomonas mucidolens</name>
    <dbReference type="NCBI Taxonomy" id="46679"/>
    <lineage>
        <taxon>Bacteria</taxon>
        <taxon>Pseudomonadati</taxon>
        <taxon>Pseudomonadota</taxon>
        <taxon>Gammaproteobacteria</taxon>
        <taxon>Pseudomonadales</taxon>
        <taxon>Pseudomonadaceae</taxon>
        <taxon>Pseudomonas</taxon>
    </lineage>
</organism>
<dbReference type="InterPro" id="IPR050592">
    <property type="entry name" value="GDSL_lipolytic_enzyme"/>
</dbReference>